<proteinExistence type="predicted"/>
<sequence>MPGGGRSTFCGIQACSFQIYARRGELLTPAGEFLGVESITVDGEQIPTIRTGASRRRCGETGASFAGCRASVADDVSFDMRNRQAVG</sequence>
<comment type="caution">
    <text evidence="1">The sequence shown here is derived from an EMBL/GenBank/DDBJ whole genome shotgun (WGS) entry which is preliminary data.</text>
</comment>
<evidence type="ECO:0000313" key="1">
    <source>
        <dbReference type="EMBL" id="MBB5053162.1"/>
    </source>
</evidence>
<protein>
    <submittedName>
        <fullName evidence="1">Uncharacterized protein</fullName>
    </submittedName>
</protein>
<name>A0A840N2M5_9BRAD</name>
<dbReference type="Proteomes" id="UP000521227">
    <property type="component" value="Unassembled WGS sequence"/>
</dbReference>
<dbReference type="EMBL" id="JACHIJ010000004">
    <property type="protein sequence ID" value="MBB5053162.1"/>
    <property type="molecule type" value="Genomic_DNA"/>
</dbReference>
<accession>A0A840N2M5</accession>
<dbReference type="AlphaFoldDB" id="A0A840N2M5"/>
<evidence type="ECO:0000313" key="2">
    <source>
        <dbReference type="Proteomes" id="UP000521227"/>
    </source>
</evidence>
<dbReference type="RefSeq" id="WP_184086535.1">
    <property type="nucleotide sequence ID" value="NZ_JACHIJ010000004.1"/>
</dbReference>
<organism evidence="1 2">
    <name type="scientific">Afipia massiliensis</name>
    <dbReference type="NCBI Taxonomy" id="211460"/>
    <lineage>
        <taxon>Bacteria</taxon>
        <taxon>Pseudomonadati</taxon>
        <taxon>Pseudomonadota</taxon>
        <taxon>Alphaproteobacteria</taxon>
        <taxon>Hyphomicrobiales</taxon>
        <taxon>Nitrobacteraceae</taxon>
        <taxon>Afipia</taxon>
    </lineage>
</organism>
<reference evidence="1 2" key="1">
    <citation type="submission" date="2020-08" db="EMBL/GenBank/DDBJ databases">
        <title>Genomic Encyclopedia of Type Strains, Phase IV (KMG-IV): sequencing the most valuable type-strain genomes for metagenomic binning, comparative biology and taxonomic classification.</title>
        <authorList>
            <person name="Goeker M."/>
        </authorList>
    </citation>
    <scope>NUCLEOTIDE SEQUENCE [LARGE SCALE GENOMIC DNA]</scope>
    <source>
        <strain evidence="1 2">DSM 17498</strain>
    </source>
</reference>
<gene>
    <name evidence="1" type="ORF">HNQ36_003153</name>
</gene>